<dbReference type="PROSITE" id="PS00463">
    <property type="entry name" value="ZN2_CY6_FUNGAL_1"/>
    <property type="match status" value="1"/>
</dbReference>
<keyword evidence="5" id="KW-0238">DNA-binding</keyword>
<keyword evidence="7" id="KW-0539">Nucleus</keyword>
<feature type="compositionally biased region" description="Polar residues" evidence="9">
    <location>
        <begin position="127"/>
        <end position="143"/>
    </location>
</feature>
<dbReference type="InterPro" id="IPR036864">
    <property type="entry name" value="Zn2-C6_fun-type_DNA-bd_sf"/>
</dbReference>
<dbReference type="Pfam" id="PF04082">
    <property type="entry name" value="Fungal_trans"/>
    <property type="match status" value="1"/>
</dbReference>
<dbReference type="InterPro" id="IPR052202">
    <property type="entry name" value="Yeast_MetPath_Reg"/>
</dbReference>
<dbReference type="PROSITE" id="PS50048">
    <property type="entry name" value="ZN2_CY6_FUNGAL_2"/>
    <property type="match status" value="1"/>
</dbReference>
<accession>A0AA38VFW2</accession>
<dbReference type="Proteomes" id="UP001174694">
    <property type="component" value="Unassembled WGS sequence"/>
</dbReference>
<dbReference type="GO" id="GO:0008270">
    <property type="term" value="F:zinc ion binding"/>
    <property type="evidence" value="ECO:0007669"/>
    <property type="project" value="InterPro"/>
</dbReference>
<keyword evidence="3" id="KW-0862">Zinc</keyword>
<feature type="coiled-coil region" evidence="8">
    <location>
        <begin position="82"/>
        <end position="116"/>
    </location>
</feature>
<feature type="region of interest" description="Disordered" evidence="9">
    <location>
        <begin position="1"/>
        <end position="38"/>
    </location>
</feature>
<organism evidence="11 12">
    <name type="scientific">Pleurostoma richardsiae</name>
    <dbReference type="NCBI Taxonomy" id="41990"/>
    <lineage>
        <taxon>Eukaryota</taxon>
        <taxon>Fungi</taxon>
        <taxon>Dikarya</taxon>
        <taxon>Ascomycota</taxon>
        <taxon>Pezizomycotina</taxon>
        <taxon>Sordariomycetes</taxon>
        <taxon>Sordariomycetidae</taxon>
        <taxon>Calosphaeriales</taxon>
        <taxon>Pleurostomataceae</taxon>
        <taxon>Pleurostoma</taxon>
    </lineage>
</organism>
<dbReference type="GO" id="GO:0043565">
    <property type="term" value="F:sequence-specific DNA binding"/>
    <property type="evidence" value="ECO:0007669"/>
    <property type="project" value="TreeGrafter"/>
</dbReference>
<evidence type="ECO:0000256" key="1">
    <source>
        <dbReference type="ARBA" id="ARBA00004123"/>
    </source>
</evidence>
<evidence type="ECO:0000256" key="5">
    <source>
        <dbReference type="ARBA" id="ARBA00023125"/>
    </source>
</evidence>
<dbReference type="InterPro" id="IPR001138">
    <property type="entry name" value="Zn2Cys6_DnaBD"/>
</dbReference>
<feature type="region of interest" description="Disordered" evidence="9">
    <location>
        <begin position="123"/>
        <end position="148"/>
    </location>
</feature>
<dbReference type="SMART" id="SM00906">
    <property type="entry name" value="Fungal_trans"/>
    <property type="match status" value="1"/>
</dbReference>
<dbReference type="CDD" id="cd12148">
    <property type="entry name" value="fungal_TF_MHR"/>
    <property type="match status" value="1"/>
</dbReference>
<dbReference type="PANTHER" id="PTHR47782">
    <property type="entry name" value="ZN(II)2CYS6 TRANSCRIPTION FACTOR (EUROFUNG)-RELATED"/>
    <property type="match status" value="1"/>
</dbReference>
<evidence type="ECO:0000313" key="11">
    <source>
        <dbReference type="EMBL" id="KAJ9130517.1"/>
    </source>
</evidence>
<dbReference type="GO" id="GO:0005634">
    <property type="term" value="C:nucleus"/>
    <property type="evidence" value="ECO:0007669"/>
    <property type="project" value="UniProtKB-SubCell"/>
</dbReference>
<reference evidence="11" key="1">
    <citation type="submission" date="2022-07" db="EMBL/GenBank/DDBJ databases">
        <title>Fungi with potential for degradation of polypropylene.</title>
        <authorList>
            <person name="Gostincar C."/>
        </authorList>
    </citation>
    <scope>NUCLEOTIDE SEQUENCE</scope>
    <source>
        <strain evidence="11">EXF-13308</strain>
    </source>
</reference>
<evidence type="ECO:0000256" key="7">
    <source>
        <dbReference type="ARBA" id="ARBA00023242"/>
    </source>
</evidence>
<evidence type="ECO:0000313" key="12">
    <source>
        <dbReference type="Proteomes" id="UP001174694"/>
    </source>
</evidence>
<keyword evidence="8" id="KW-0175">Coiled coil</keyword>
<evidence type="ECO:0000256" key="4">
    <source>
        <dbReference type="ARBA" id="ARBA00023015"/>
    </source>
</evidence>
<dbReference type="Pfam" id="PF00172">
    <property type="entry name" value="Zn_clus"/>
    <property type="match status" value="1"/>
</dbReference>
<dbReference type="Gene3D" id="4.10.240.10">
    <property type="entry name" value="Zn(2)-C6 fungal-type DNA-binding domain"/>
    <property type="match status" value="1"/>
</dbReference>
<protein>
    <submittedName>
        <fullName evidence="11">C6 transcription factor</fullName>
    </submittedName>
</protein>
<dbReference type="CDD" id="cd00067">
    <property type="entry name" value="GAL4"/>
    <property type="match status" value="1"/>
</dbReference>
<dbReference type="GO" id="GO:0000981">
    <property type="term" value="F:DNA-binding transcription factor activity, RNA polymerase II-specific"/>
    <property type="evidence" value="ECO:0007669"/>
    <property type="project" value="InterPro"/>
</dbReference>
<evidence type="ECO:0000256" key="8">
    <source>
        <dbReference type="SAM" id="Coils"/>
    </source>
</evidence>
<dbReference type="InterPro" id="IPR007219">
    <property type="entry name" value="XnlR_reg_dom"/>
</dbReference>
<evidence type="ECO:0000256" key="6">
    <source>
        <dbReference type="ARBA" id="ARBA00023163"/>
    </source>
</evidence>
<evidence type="ECO:0000256" key="2">
    <source>
        <dbReference type="ARBA" id="ARBA00022723"/>
    </source>
</evidence>
<dbReference type="AlphaFoldDB" id="A0AA38VFW2"/>
<dbReference type="PANTHER" id="PTHR47782:SF12">
    <property type="entry name" value="ZN(II)2CYS6 TRANSCRIPTION FACTOR (EUROFUNG)"/>
    <property type="match status" value="1"/>
</dbReference>
<dbReference type="SUPFAM" id="SSF57701">
    <property type="entry name" value="Zn2/Cys6 DNA-binding domain"/>
    <property type="match status" value="1"/>
</dbReference>
<keyword evidence="4" id="KW-0805">Transcription regulation</keyword>
<name>A0AA38VFW2_9PEZI</name>
<proteinExistence type="predicted"/>
<gene>
    <name evidence="11" type="ORF">NKR23_g12160</name>
</gene>
<keyword evidence="12" id="KW-1185">Reference proteome</keyword>
<feature type="domain" description="Zn(2)-C6 fungal-type" evidence="10">
    <location>
        <begin position="45"/>
        <end position="73"/>
    </location>
</feature>
<dbReference type="SMART" id="SM00066">
    <property type="entry name" value="GAL4"/>
    <property type="match status" value="1"/>
</dbReference>
<keyword evidence="6" id="KW-0804">Transcription</keyword>
<dbReference type="GO" id="GO:0045944">
    <property type="term" value="P:positive regulation of transcription by RNA polymerase II"/>
    <property type="evidence" value="ECO:0007669"/>
    <property type="project" value="TreeGrafter"/>
</dbReference>
<dbReference type="EMBL" id="JANBVO010000086">
    <property type="protein sequence ID" value="KAJ9130517.1"/>
    <property type="molecule type" value="Genomic_DNA"/>
</dbReference>
<evidence type="ECO:0000256" key="3">
    <source>
        <dbReference type="ARBA" id="ARBA00022833"/>
    </source>
</evidence>
<comment type="caution">
    <text evidence="11">The sequence shown here is derived from an EMBL/GenBank/DDBJ whole genome shotgun (WGS) entry which is preliminary data.</text>
</comment>
<comment type="subcellular location">
    <subcellularLocation>
        <location evidence="1">Nucleus</location>
    </subcellularLocation>
</comment>
<dbReference type="GO" id="GO:0006351">
    <property type="term" value="P:DNA-templated transcription"/>
    <property type="evidence" value="ECO:0007669"/>
    <property type="project" value="InterPro"/>
</dbReference>
<evidence type="ECO:0000259" key="10">
    <source>
        <dbReference type="PROSITE" id="PS50048"/>
    </source>
</evidence>
<evidence type="ECO:0000256" key="9">
    <source>
        <dbReference type="SAM" id="MobiDB-lite"/>
    </source>
</evidence>
<sequence length="668" mass="74230">MRPMDEEVSSAEQPSSPIGAEAAPSSQPSRSPHLHRQRFRRSAAACERCRRRKQKCDGKLPICSSCAQARVPCIPSERLVVRSDSNCNCAELREHVSRLEAEIQLLTSQLASKTDVPQRATLHVADSSATDETTPLPQATSGDKPQYPDAPYSERILRPTFAKHGPKETVEQSFWSSPWHLWGDMTVEPSPGAIDPGSLSIGDYGPQLIEIFFARRWSQFPILHRGTFYNEHYLPLSQELPPRPLSSFQVNMVFAIAAAERGPADSQHRLSHEDFFRIAVRDLHLVLAEDDLACIQCLLLLCMYGSNEPQSVNMWYTTGLALRLAVGIDLHRYETVAGKDLFNAEMCKRLFWSVYLMDRSMSIAMGRPLGIRDADITVPLPLQLTDDQLRVEASGPVMANLVPQCNDTSTFVHVIKLRRINAEIYQTLHSVGSGMMDSAALDAIRHGHYVHLNEWLVSAPRYFPTPSMFQMPEWFQIAYHHAVLSLYRPSHGAPVASLSAVRLCLDSSISLISCYASLYAKNKITYTFVALNSLFMAGVTMLHSLRASAAVRQELGKPAAEANVKSCVGLLHNVSRGRAVGARCAQIIERLGHITLTVFDQAPQPDEELDIEFLSWFGLKCHHSSADATPGSEQGQAGDLMPSIDVAWNDLFAQGFKLSETGYMNLFL</sequence>
<keyword evidence="2" id="KW-0479">Metal-binding</keyword>